<reference evidence="1 2" key="1">
    <citation type="submission" date="2014-12" db="EMBL/GenBank/DDBJ databases">
        <title>Draft genome sequences of 10 type strains of Lactococcus.</title>
        <authorList>
            <person name="Sun Z."/>
            <person name="Zhong Z."/>
            <person name="Liu W."/>
            <person name="Zhang W."/>
            <person name="Zhang H."/>
        </authorList>
    </citation>
    <scope>NUCLEOTIDE SEQUENCE [LARGE SCALE GENOMIC DNA]</scope>
    <source>
        <strain evidence="1 2">JCM 16395</strain>
    </source>
</reference>
<name>A0A2A5RQ32_9LACT</name>
<accession>A0A2A5RQ32</accession>
<dbReference type="AlphaFoldDB" id="A0A2A5RQ32"/>
<dbReference type="EMBL" id="JXJU01000001">
    <property type="protein sequence ID" value="PCS01547.1"/>
    <property type="molecule type" value="Genomic_DNA"/>
</dbReference>
<protein>
    <submittedName>
        <fullName evidence="1">Uncharacterized protein</fullName>
    </submittedName>
</protein>
<proteinExistence type="predicted"/>
<sequence length="37" mass="4268">MRAEFFAESQKFTAFDLGRVVKSLGLSWVIQVALMYK</sequence>
<organism evidence="1 2">
    <name type="scientific">Lactococcus fujiensis JCM 16395</name>
    <dbReference type="NCBI Taxonomy" id="1291764"/>
    <lineage>
        <taxon>Bacteria</taxon>
        <taxon>Bacillati</taxon>
        <taxon>Bacillota</taxon>
        <taxon>Bacilli</taxon>
        <taxon>Lactobacillales</taxon>
        <taxon>Streptococcaceae</taxon>
        <taxon>Lactococcus</taxon>
    </lineage>
</organism>
<dbReference type="Proteomes" id="UP000218181">
    <property type="component" value="Unassembled WGS sequence"/>
</dbReference>
<comment type="caution">
    <text evidence="1">The sequence shown here is derived from an EMBL/GenBank/DDBJ whole genome shotgun (WGS) entry which is preliminary data.</text>
</comment>
<evidence type="ECO:0000313" key="2">
    <source>
        <dbReference type="Proteomes" id="UP000218181"/>
    </source>
</evidence>
<gene>
    <name evidence="1" type="ORF">RT41_GL000311</name>
</gene>
<keyword evidence="2" id="KW-1185">Reference proteome</keyword>
<evidence type="ECO:0000313" key="1">
    <source>
        <dbReference type="EMBL" id="PCS01547.1"/>
    </source>
</evidence>